<organism evidence="1">
    <name type="scientific">Albugo laibachii Nc14</name>
    <dbReference type="NCBI Taxonomy" id="890382"/>
    <lineage>
        <taxon>Eukaryota</taxon>
        <taxon>Sar</taxon>
        <taxon>Stramenopiles</taxon>
        <taxon>Oomycota</taxon>
        <taxon>Peronosporomycetes</taxon>
        <taxon>Albuginales</taxon>
        <taxon>Albuginaceae</taxon>
        <taxon>Albugo</taxon>
    </lineage>
</organism>
<protein>
    <submittedName>
        <fullName evidence="1">AlNc14C77G5148 protein</fullName>
    </submittedName>
</protein>
<evidence type="ECO:0000313" key="1">
    <source>
        <dbReference type="EMBL" id="CCA19731.1"/>
    </source>
</evidence>
<dbReference type="HOGENOM" id="CLU_2445365_0_0_1"/>
<reference evidence="1" key="1">
    <citation type="journal article" date="2011" name="PLoS Biol.">
        <title>Gene gain and loss during evolution of obligate parasitism in the white rust pathogen of Arabidopsis thaliana.</title>
        <authorList>
            <person name="Kemen E."/>
            <person name="Gardiner A."/>
            <person name="Schultz-Larsen T."/>
            <person name="Kemen A.C."/>
            <person name="Balmuth A.L."/>
            <person name="Robert-Seilaniantz A."/>
            <person name="Bailey K."/>
            <person name="Holub E."/>
            <person name="Studholme D.J."/>
            <person name="Maclean D."/>
            <person name="Jones J.D."/>
        </authorList>
    </citation>
    <scope>NUCLEOTIDE SEQUENCE</scope>
</reference>
<proteinExistence type="predicted"/>
<reference evidence="1" key="2">
    <citation type="submission" date="2011-02" db="EMBL/GenBank/DDBJ databases">
        <authorList>
            <person name="MacLean D."/>
        </authorList>
    </citation>
    <scope>NUCLEOTIDE SEQUENCE</scope>
</reference>
<sequence length="90" mass="10144">MQMERTYASISTAQRSPGDLHVLVNHISSIVRILNEDMTTGINAKNIILKFGHPFHNQYKECNPRICTTPSINNTRMDGKESLVLDTTTL</sequence>
<name>F0WEU9_9STRA</name>
<gene>
    <name evidence="1" type="primary">AlNc14C77G5148</name>
    <name evidence="1" type="ORF">ALNC14_058740</name>
</gene>
<accession>F0WEU9</accession>
<dbReference type="AlphaFoldDB" id="F0WEU9"/>
<dbReference type="EMBL" id="FR824122">
    <property type="protein sequence ID" value="CCA19731.1"/>
    <property type="molecule type" value="Genomic_DNA"/>
</dbReference>